<evidence type="ECO:0000313" key="1">
    <source>
        <dbReference type="EMBL" id="QDU21788.1"/>
    </source>
</evidence>
<reference evidence="1 2" key="1">
    <citation type="submission" date="2019-02" db="EMBL/GenBank/DDBJ databases">
        <title>Deep-cultivation of Planctomycetes and their phenomic and genomic characterization uncovers novel biology.</title>
        <authorList>
            <person name="Wiegand S."/>
            <person name="Jogler M."/>
            <person name="Boedeker C."/>
            <person name="Pinto D."/>
            <person name="Vollmers J."/>
            <person name="Rivas-Marin E."/>
            <person name="Kohn T."/>
            <person name="Peeters S.H."/>
            <person name="Heuer A."/>
            <person name="Rast P."/>
            <person name="Oberbeckmann S."/>
            <person name="Bunk B."/>
            <person name="Jeske O."/>
            <person name="Meyerdierks A."/>
            <person name="Storesund J.E."/>
            <person name="Kallscheuer N."/>
            <person name="Luecker S."/>
            <person name="Lage O.M."/>
            <person name="Pohl T."/>
            <person name="Merkel B.J."/>
            <person name="Hornburger P."/>
            <person name="Mueller R.-W."/>
            <person name="Bruemmer F."/>
            <person name="Labrenz M."/>
            <person name="Spormann A.M."/>
            <person name="Op den Camp H."/>
            <person name="Overmann J."/>
            <person name="Amann R."/>
            <person name="Jetten M.S.M."/>
            <person name="Mascher T."/>
            <person name="Medema M.H."/>
            <person name="Devos D.P."/>
            <person name="Kaster A.-K."/>
            <person name="Ovreas L."/>
            <person name="Rohde M."/>
            <person name="Galperin M.Y."/>
            <person name="Jogler C."/>
        </authorList>
    </citation>
    <scope>NUCLEOTIDE SEQUENCE [LARGE SCALE GENOMIC DNA]</scope>
    <source>
        <strain evidence="1 2">ETA_A1</strain>
    </source>
</reference>
<proteinExistence type="predicted"/>
<dbReference type="Proteomes" id="UP000319576">
    <property type="component" value="Chromosome"/>
</dbReference>
<dbReference type="EMBL" id="CP036273">
    <property type="protein sequence ID" value="QDU21788.1"/>
    <property type="molecule type" value="Genomic_DNA"/>
</dbReference>
<name>A0A517XWA6_9BACT</name>
<dbReference type="AlphaFoldDB" id="A0A517XWA6"/>
<organism evidence="1 2">
    <name type="scientific">Urbifossiella limnaea</name>
    <dbReference type="NCBI Taxonomy" id="2528023"/>
    <lineage>
        <taxon>Bacteria</taxon>
        <taxon>Pseudomonadati</taxon>
        <taxon>Planctomycetota</taxon>
        <taxon>Planctomycetia</taxon>
        <taxon>Gemmatales</taxon>
        <taxon>Gemmataceae</taxon>
        <taxon>Urbifossiella</taxon>
    </lineage>
</organism>
<accession>A0A517XWA6</accession>
<dbReference type="RefSeq" id="WP_202920221.1">
    <property type="nucleotide sequence ID" value="NZ_CP036273.1"/>
</dbReference>
<dbReference type="KEGG" id="uli:ETAA1_37610"/>
<evidence type="ECO:0000313" key="2">
    <source>
        <dbReference type="Proteomes" id="UP000319576"/>
    </source>
</evidence>
<gene>
    <name evidence="1" type="ORF">ETAA1_37610</name>
</gene>
<sequence>MDACRLLGRRVTEWVAVVADGRKDQHPLNEPESRTLPGCRPAGCGGPTMRAATAGLLLTLSVASHGLGTLPGASDEPPARFTVTTRKADDTVTVGGDRERTTFDVRSPSGISRAVIERTGDTWPKAVVVRLYLKGLENLKVSAGAVAVGAAAGVRDGKVEVRQWTPGKDETPLAADDPCRLAIRVLGKDGKLAAGVPLDGGHFEVTLPAAFLRDNPKLLTVEWIDFYR</sequence>
<protein>
    <submittedName>
        <fullName evidence="1">Uncharacterized protein</fullName>
    </submittedName>
</protein>
<keyword evidence="2" id="KW-1185">Reference proteome</keyword>